<dbReference type="AlphaFoldDB" id="A0A8H7AZL6"/>
<comment type="caution">
    <text evidence="2">The sequence shown here is derived from an EMBL/GenBank/DDBJ whole genome shotgun (WGS) entry which is preliminary data.</text>
</comment>
<sequence>MAYLVFEQISGIDHLFKSQHEAMRCIEQCVSESQGMRSVLTQSGKILYAARYSHQCVNEQCRLFIPKSCVGNDHLYDATMIEFIAIAGAATSATAWVYELKFHDFLDLPPELRLNVCTHSLSMVARCGCGTNTDSIGMIRTRYRIEITTKTCNHNLTKIMDVYQFLFYLWLLFADVAIAIAIAIAIANIPIEIDVASSDTIQRGIHHGLSQHISAVAYKERMMNTYFGLETAFTTDQMMAILAPLHPTQSQELLLETLVRCNGSIEQAKEVIAEEAHANAPRVCVDLTLSSPVIKPENIDNS</sequence>
<feature type="transmembrane region" description="Helical" evidence="1">
    <location>
        <begin position="165"/>
        <end position="187"/>
    </location>
</feature>
<protein>
    <submittedName>
        <fullName evidence="2">Uncharacterized protein</fullName>
    </submittedName>
</protein>
<evidence type="ECO:0000313" key="2">
    <source>
        <dbReference type="EMBL" id="KAF7674484.1"/>
    </source>
</evidence>
<dbReference type="RefSeq" id="XP_038784779.1">
    <property type="nucleotide sequence ID" value="XM_038932291.1"/>
</dbReference>
<reference evidence="2" key="2">
    <citation type="submission" date="2020-08" db="EMBL/GenBank/DDBJ databases">
        <title>Draft Genome Sequence of Cumin Blight Pathogen Alternaria burnsii.</title>
        <authorList>
            <person name="Feng Z."/>
        </authorList>
    </citation>
    <scope>NUCLEOTIDE SEQUENCE</scope>
    <source>
        <strain evidence="2">CBS107.38</strain>
    </source>
</reference>
<evidence type="ECO:0000313" key="3">
    <source>
        <dbReference type="Proteomes" id="UP000596902"/>
    </source>
</evidence>
<keyword evidence="1" id="KW-1133">Transmembrane helix</keyword>
<organism evidence="2 3">
    <name type="scientific">Alternaria burnsii</name>
    <dbReference type="NCBI Taxonomy" id="1187904"/>
    <lineage>
        <taxon>Eukaryota</taxon>
        <taxon>Fungi</taxon>
        <taxon>Dikarya</taxon>
        <taxon>Ascomycota</taxon>
        <taxon>Pezizomycotina</taxon>
        <taxon>Dothideomycetes</taxon>
        <taxon>Pleosporomycetidae</taxon>
        <taxon>Pleosporales</taxon>
        <taxon>Pleosporineae</taxon>
        <taxon>Pleosporaceae</taxon>
        <taxon>Alternaria</taxon>
        <taxon>Alternaria sect. Alternaria</taxon>
    </lineage>
</organism>
<dbReference type="GeneID" id="62205469"/>
<name>A0A8H7AZL6_9PLEO</name>
<reference evidence="2" key="1">
    <citation type="submission" date="2020-01" db="EMBL/GenBank/DDBJ databases">
        <authorList>
            <person name="Feng Z.H.Z."/>
        </authorList>
    </citation>
    <scope>NUCLEOTIDE SEQUENCE</scope>
    <source>
        <strain evidence="2">CBS107.38</strain>
    </source>
</reference>
<keyword evidence="1" id="KW-0472">Membrane</keyword>
<keyword evidence="1" id="KW-0812">Transmembrane</keyword>
<keyword evidence="3" id="KW-1185">Reference proteome</keyword>
<gene>
    <name evidence="2" type="ORF">GT037_007244</name>
</gene>
<dbReference type="Proteomes" id="UP000596902">
    <property type="component" value="Unassembled WGS sequence"/>
</dbReference>
<dbReference type="EMBL" id="JAAABM010000010">
    <property type="protein sequence ID" value="KAF7674484.1"/>
    <property type="molecule type" value="Genomic_DNA"/>
</dbReference>
<evidence type="ECO:0000256" key="1">
    <source>
        <dbReference type="SAM" id="Phobius"/>
    </source>
</evidence>
<proteinExistence type="predicted"/>
<accession>A0A8H7AZL6</accession>